<evidence type="ECO:0000259" key="1">
    <source>
        <dbReference type="Pfam" id="PF25371"/>
    </source>
</evidence>
<dbReference type="InterPro" id="IPR057206">
    <property type="entry name" value="DUF7884"/>
</dbReference>
<proteinExistence type="predicted"/>
<organism evidence="2 3">
    <name type="scientific">Sulfuriferula plumbiphila</name>
    <dbReference type="NCBI Taxonomy" id="171865"/>
    <lineage>
        <taxon>Bacteria</taxon>
        <taxon>Pseudomonadati</taxon>
        <taxon>Pseudomonadota</taxon>
        <taxon>Betaproteobacteria</taxon>
        <taxon>Nitrosomonadales</taxon>
        <taxon>Sulfuricellaceae</taxon>
        <taxon>Sulfuriferula</taxon>
    </lineage>
</organism>
<gene>
    <name evidence="2" type="ORF">TPL01_25190</name>
</gene>
<dbReference type="EMBL" id="BKAD01000029">
    <property type="protein sequence ID" value="GEP31381.1"/>
    <property type="molecule type" value="Genomic_DNA"/>
</dbReference>
<keyword evidence="3" id="KW-1185">Reference proteome</keyword>
<dbReference type="AlphaFoldDB" id="A0A512LB66"/>
<reference evidence="2 3" key="1">
    <citation type="submission" date="2019-07" db="EMBL/GenBank/DDBJ databases">
        <title>Whole genome shotgun sequence of Thiobacillus plumbophilus NBRC 107929.</title>
        <authorList>
            <person name="Hosoyama A."/>
            <person name="Uohara A."/>
            <person name="Ohji S."/>
            <person name="Ichikawa N."/>
        </authorList>
    </citation>
    <scope>NUCLEOTIDE SEQUENCE [LARGE SCALE GENOMIC DNA]</scope>
    <source>
        <strain evidence="2 3">NBRC 107929</strain>
    </source>
</reference>
<name>A0A512LB66_9PROT</name>
<evidence type="ECO:0000313" key="2">
    <source>
        <dbReference type="EMBL" id="GEP31381.1"/>
    </source>
</evidence>
<dbReference type="Pfam" id="PF25371">
    <property type="entry name" value="DUF7884"/>
    <property type="match status" value="1"/>
</dbReference>
<evidence type="ECO:0000313" key="3">
    <source>
        <dbReference type="Proteomes" id="UP000321337"/>
    </source>
</evidence>
<dbReference type="OrthoDB" id="9782855at2"/>
<accession>A0A512LB66</accession>
<feature type="domain" description="DUF7884" evidence="1">
    <location>
        <begin position="28"/>
        <end position="87"/>
    </location>
</feature>
<dbReference type="Proteomes" id="UP000321337">
    <property type="component" value="Unassembled WGS sequence"/>
</dbReference>
<dbReference type="RefSeq" id="WP_147074302.1">
    <property type="nucleotide sequence ID" value="NZ_AP021884.1"/>
</dbReference>
<comment type="caution">
    <text evidence="2">The sequence shown here is derived from an EMBL/GenBank/DDBJ whole genome shotgun (WGS) entry which is preliminary data.</text>
</comment>
<protein>
    <recommendedName>
        <fullName evidence="1">DUF7884 domain-containing protein</fullName>
    </recommendedName>
</protein>
<sequence length="120" mass="13499">MDLFLSANAGAKRAERIVARVFRDYPGSMAVRLWDGQTLAFGTGAPAFTLAFREPRPLRELILSRDPLRLAEAYFLGKVDIEGDLYAALHLKDYLQSLRLSIIEKAALSFWSAFVGEFCR</sequence>